<dbReference type="GO" id="GO:0008237">
    <property type="term" value="F:metallopeptidase activity"/>
    <property type="evidence" value="ECO:0007669"/>
    <property type="project" value="UniProtKB-KW"/>
</dbReference>
<dbReference type="PANTHER" id="PTHR47466:SF1">
    <property type="entry name" value="METALLOPROTEASE MEP1 (AFU_ORTHOLOGUE AFUA_1G07730)-RELATED"/>
    <property type="match status" value="1"/>
</dbReference>
<dbReference type="GO" id="GO:0016874">
    <property type="term" value="F:ligase activity"/>
    <property type="evidence" value="ECO:0007669"/>
    <property type="project" value="UniProtKB-KW"/>
</dbReference>
<organism evidence="11">
    <name type="scientific">Tupanvirus deep ocean</name>
    <dbReference type="NCBI Taxonomy" id="2126984"/>
    <lineage>
        <taxon>Viruses</taxon>
        <taxon>Varidnaviria</taxon>
        <taxon>Bamfordvirae</taxon>
        <taxon>Nucleocytoviricota</taxon>
        <taxon>Megaviricetes</taxon>
        <taxon>Imitervirales</taxon>
        <taxon>Mimiviridae</taxon>
        <taxon>Megamimivirinae</taxon>
        <taxon>Tupanvirus</taxon>
        <taxon>Tupanvirus altamarinense</taxon>
    </lineage>
</organism>
<feature type="region of interest" description="Disordered" evidence="9">
    <location>
        <begin position="664"/>
        <end position="688"/>
    </location>
</feature>
<dbReference type="InterPro" id="IPR008754">
    <property type="entry name" value="Peptidase_M43"/>
</dbReference>
<keyword evidence="8" id="KW-1015">Disulfide bond</keyword>
<dbReference type="SUPFAM" id="SSF55486">
    <property type="entry name" value="Metalloproteases ('zincins'), catalytic domain"/>
    <property type="match status" value="1"/>
</dbReference>
<evidence type="ECO:0000259" key="10">
    <source>
        <dbReference type="Pfam" id="PF05572"/>
    </source>
</evidence>
<feature type="compositionally biased region" description="Basic and acidic residues" evidence="9">
    <location>
        <begin position="549"/>
        <end position="559"/>
    </location>
</feature>
<reference evidence="11" key="1">
    <citation type="submission" date="2017-06" db="EMBL/GenBank/DDBJ databases">
        <authorList>
            <person name="Assis F.L."/>
            <person name="Abrahao J.S."/>
            <person name="Silva L."/>
            <person name="Khalil J.B."/>
            <person name="Rodrigues R."/>
            <person name="Silva L.S."/>
            <person name="Boratto P."/>
            <person name="Andrade M."/>
            <person name="Kroon E.G."/>
            <person name="Ribeiro B."/>
            <person name="Bergier I."/>
            <person name="Seligmann H."/>
            <person name="Ghigo E."/>
            <person name="Colson P."/>
            <person name="Levasseur A."/>
            <person name="Raoult D."/>
            <person name="Scola B.L."/>
        </authorList>
    </citation>
    <scope>NUCLEOTIDE SEQUENCE</scope>
    <source>
        <strain evidence="11">Deep ocean</strain>
    </source>
</reference>
<proteinExistence type="inferred from homology"/>
<dbReference type="GeneID" id="80517930"/>
<dbReference type="RefSeq" id="YP_010781239.1">
    <property type="nucleotide sequence ID" value="NC_075038.1"/>
</dbReference>
<dbReference type="PANTHER" id="PTHR47466">
    <property type="match status" value="1"/>
</dbReference>
<keyword evidence="11" id="KW-0436">Ligase</keyword>
<keyword evidence="5" id="KW-0378">Hydrolase</keyword>
<name>A0A6N1NZL4_9VIRU</name>
<sequence length="834" mass="95965">MSKRSNNNRFVTSNKPTEQNQIGKVRKCVHHIYSHNYAANMRQHDEIIEKNGDKVNVVDMDSTVNIKIVFHFLAPKGSYNKDRVLARAHDIILSLNDDFNNYTTNQNTMNNFKYKSIINQVFISNNIKQNIYLGPNYLKFLPTKPSNITFELGEIYYYPVRNRLNLSQYDDVKEVEIEYQVIKQFIHQNRADAINPESFLNIWIIDMTDTAILGFSNFPWEIIDNYHGIVINRKAFFPEDYGESNFALFKTFTHEVGHYMGLLHVFSHNSGLGVYAAVNLNADTEKTIDTGGDFIVDTPNQLNATYDPTDKVANKRLHSDNDYNPLFMNFMDYTYDKYVAIFTQNQIQKMRYMLLTYRPKINSIINKAKLPIPKYNPDTDTIAGTITKNNSTARNPPLIPSHENTSNPRLAAQGFMTQQPQAQQDPAQTYQMGQQILQNMAQQNAPRDMRINTNLSQLIPNLSAGNVVAPTGGTREQIIANIQNNLPSDPTNIKQQTEAYEDMIKKYKDYNSTNGYAMNYPYDLYTAQQNNNQFALYKQIQDQNSKIQNNDHDIPKKETMPYPPFDPRMMPPYMDPRYMMPMDPQLSDGKIPFMMPPGIPIDPRFMYYKPPKKSKKSRKSESKRNKQKSSAMKNILSDSETEINLEAVQNIRNPRAYSKYALAKPETKKNSLDPNYKKQPSNLKEVSKQKIQNRVPEFVNDNMHPIAQYQPPHMNMPPMPPMPMMPNPNEEMDISVNNSLTPSNLVKRVSNVDEQLKNIRANMPKVIEAQPKSTNTTNNIAQTVAKASINDNKQKFNKFGQMTRPVTASSKVIKNDNTRAPRNRFVRTKPLIAN</sequence>
<evidence type="ECO:0000256" key="7">
    <source>
        <dbReference type="ARBA" id="ARBA00023049"/>
    </source>
</evidence>
<feature type="compositionally biased region" description="Polar residues" evidence="9">
    <location>
        <begin position="678"/>
        <end position="688"/>
    </location>
</feature>
<evidence type="ECO:0000256" key="1">
    <source>
        <dbReference type="ARBA" id="ARBA00008721"/>
    </source>
</evidence>
<comment type="similarity">
    <text evidence="1">Belongs to the peptidase M43B family.</text>
</comment>
<reference evidence="11" key="2">
    <citation type="journal article" date="2018" name="Nat. Commun.">
        <title>Tailed giant Tupanvirus possesses the most complete translational apparatus of the known virosphere.</title>
        <authorList>
            <person name="Abrahao J."/>
            <person name="Silva L."/>
            <person name="Silva L.S."/>
            <person name="Khalil J.Y.B."/>
            <person name="Rodrigues R."/>
            <person name="Arantes T."/>
            <person name="Assis F."/>
            <person name="Boratto P."/>
            <person name="Andrade M."/>
            <person name="Kroon E.G."/>
            <person name="Ribeiro B."/>
            <person name="Bergier I."/>
            <person name="Seligmann H."/>
            <person name="Ghigo E."/>
            <person name="Colson P."/>
            <person name="Levasseur A."/>
            <person name="Kroemer G."/>
            <person name="Raoult D."/>
            <person name="La Scola B."/>
        </authorList>
    </citation>
    <scope>NUCLEOTIDE SEQUENCE [LARGE SCALE GENOMIC DNA]</scope>
    <source>
        <strain evidence="11">Deep ocean</strain>
    </source>
</reference>
<dbReference type="Pfam" id="PF05572">
    <property type="entry name" value="Peptidase_M43"/>
    <property type="match status" value="1"/>
</dbReference>
<keyword evidence="7 11" id="KW-0482">Metalloprotease</keyword>
<evidence type="ECO:0000256" key="9">
    <source>
        <dbReference type="SAM" id="MobiDB-lite"/>
    </source>
</evidence>
<evidence type="ECO:0000256" key="8">
    <source>
        <dbReference type="ARBA" id="ARBA00023157"/>
    </source>
</evidence>
<protein>
    <submittedName>
        <fullName evidence="11">Bifunctional metalloprotease ubiquitin-protein ligase</fullName>
    </submittedName>
</protein>
<dbReference type="GO" id="GO:0006508">
    <property type="term" value="P:proteolysis"/>
    <property type="evidence" value="ECO:0007669"/>
    <property type="project" value="UniProtKB-KW"/>
</dbReference>
<dbReference type="KEGG" id="vg:80517930"/>
<keyword evidence="2 11" id="KW-0645">Protease</keyword>
<feature type="region of interest" description="Disordered" evidence="9">
    <location>
        <begin position="547"/>
        <end position="567"/>
    </location>
</feature>
<dbReference type="InterPro" id="IPR024079">
    <property type="entry name" value="MetalloPept_cat_dom_sf"/>
</dbReference>
<evidence type="ECO:0000256" key="5">
    <source>
        <dbReference type="ARBA" id="ARBA00022801"/>
    </source>
</evidence>
<evidence type="ECO:0000256" key="4">
    <source>
        <dbReference type="ARBA" id="ARBA00022729"/>
    </source>
</evidence>
<keyword evidence="3" id="KW-0479">Metal-binding</keyword>
<dbReference type="EMBL" id="MF405918">
    <property type="protein sequence ID" value="QKU34601.1"/>
    <property type="molecule type" value="Genomic_DNA"/>
</dbReference>
<feature type="domain" description="Peptidase M43 pregnancy-associated plasma-A" evidence="10">
    <location>
        <begin position="191"/>
        <end position="354"/>
    </location>
</feature>
<evidence type="ECO:0000256" key="2">
    <source>
        <dbReference type="ARBA" id="ARBA00022670"/>
    </source>
</evidence>
<feature type="region of interest" description="Disordered" evidence="9">
    <location>
        <begin position="604"/>
        <end position="635"/>
    </location>
</feature>
<dbReference type="Gene3D" id="3.40.390.10">
    <property type="entry name" value="Collagenase (Catalytic Domain)"/>
    <property type="match status" value="1"/>
</dbReference>
<evidence type="ECO:0000256" key="3">
    <source>
        <dbReference type="ARBA" id="ARBA00022723"/>
    </source>
</evidence>
<keyword evidence="4" id="KW-0732">Signal</keyword>
<evidence type="ECO:0000313" key="11">
    <source>
        <dbReference type="EMBL" id="QKU34601.1"/>
    </source>
</evidence>
<dbReference type="GO" id="GO:0046872">
    <property type="term" value="F:metal ion binding"/>
    <property type="evidence" value="ECO:0007669"/>
    <property type="project" value="UniProtKB-KW"/>
</dbReference>
<accession>A0A6N1NZL4</accession>
<keyword evidence="6" id="KW-0862">Zinc</keyword>
<evidence type="ECO:0000256" key="6">
    <source>
        <dbReference type="ARBA" id="ARBA00022833"/>
    </source>
</evidence>